<dbReference type="PROSITE" id="PS00631">
    <property type="entry name" value="CYTOSOL_AP"/>
    <property type="match status" value="1"/>
</dbReference>
<comment type="similarity">
    <text evidence="1">Belongs to the peptidase M17 family.</text>
</comment>
<dbReference type="Pfam" id="PF00883">
    <property type="entry name" value="Peptidase_M17"/>
    <property type="match status" value="1"/>
</dbReference>
<dbReference type="GO" id="GO:0005737">
    <property type="term" value="C:cytoplasm"/>
    <property type="evidence" value="ECO:0007669"/>
    <property type="project" value="InterPro"/>
</dbReference>
<dbReference type="AlphaFoldDB" id="A0A7I8DJH2"/>
<dbReference type="PANTHER" id="PTHR11963">
    <property type="entry name" value="LEUCINE AMINOPEPTIDASE-RELATED"/>
    <property type="match status" value="1"/>
</dbReference>
<keyword evidence="4" id="KW-0378">Hydrolase</keyword>
<evidence type="ECO:0000256" key="2">
    <source>
        <dbReference type="ARBA" id="ARBA00022438"/>
    </source>
</evidence>
<evidence type="ECO:0000313" key="11">
    <source>
        <dbReference type="Proteomes" id="UP000515703"/>
    </source>
</evidence>
<keyword evidence="2 10" id="KW-0031">Aminopeptidase</keyword>
<sequence>MKNLSEVKAKEIQSEKIHEKYTEFQAAADVEFWKKLNFCFQNMQSGAAGGTEQLIGVQNGTNGIVPVRFLKLRKGRNSWQECLNDTFRSLGRELTGNCGILLEGFSLRELPLETITEILVRAMYYGAYSFRKERLQEITVKGVYSLREELKDEKESCRVTLISGADLKSSIKKAADYGECINYARMLGDIPSNYLHTSEFTGYLKELAKDYGIEFEALGKKELSTLHCGGILGVNSGSKEEAVLISLYYEGEKGAPITALVGKGVMFDSGGYHLKSLSSMEGMKYDMCGAANLAAAFEIVLRQKSKINLLLLIPAVENLIGPDALRMGDVITTMSGKTVEVYNTDAEGRLILCDALTYAQKRGAGRVLDLATLTNSCRKALGDEISGIFYNDETTGEAFLAEAKHQGEKVWRLPLDQSYHRLLYRTQTADLINYAPEGDGGASVAACFLEEFIEEGTAWIHLDIVGTSVNRSADRKQVKGASGVLAASVAAFLIQQV</sequence>
<evidence type="ECO:0000256" key="4">
    <source>
        <dbReference type="ARBA" id="ARBA00022801"/>
    </source>
</evidence>
<evidence type="ECO:0000259" key="9">
    <source>
        <dbReference type="PROSITE" id="PS00631"/>
    </source>
</evidence>
<keyword evidence="11" id="KW-1185">Reference proteome</keyword>
<dbReference type="Gene3D" id="3.40.630.10">
    <property type="entry name" value="Zn peptidases"/>
    <property type="match status" value="1"/>
</dbReference>
<feature type="domain" description="Cytosol aminopeptidase" evidence="9">
    <location>
        <begin position="343"/>
        <end position="350"/>
    </location>
</feature>
<dbReference type="GO" id="GO:0030145">
    <property type="term" value="F:manganese ion binding"/>
    <property type="evidence" value="ECO:0007669"/>
    <property type="project" value="InterPro"/>
</dbReference>
<evidence type="ECO:0000256" key="6">
    <source>
        <dbReference type="ARBA" id="ARBA00049972"/>
    </source>
</evidence>
<evidence type="ECO:0000256" key="8">
    <source>
        <dbReference type="ARBA" id="ARBA00050061"/>
    </source>
</evidence>
<protein>
    <recommendedName>
        <fullName evidence="7">Probable cytosol aminopeptidase</fullName>
    </recommendedName>
    <alternativeName>
        <fullName evidence="8">Leucine aminopeptidase</fullName>
    </alternativeName>
    <alternativeName>
        <fullName evidence="5">Leucyl aminopeptidase</fullName>
    </alternativeName>
</protein>
<evidence type="ECO:0000256" key="5">
    <source>
        <dbReference type="ARBA" id="ARBA00033172"/>
    </source>
</evidence>
<evidence type="ECO:0000256" key="3">
    <source>
        <dbReference type="ARBA" id="ARBA00022670"/>
    </source>
</evidence>
<evidence type="ECO:0000256" key="7">
    <source>
        <dbReference type="ARBA" id="ARBA00050021"/>
    </source>
</evidence>
<evidence type="ECO:0000313" key="10">
    <source>
        <dbReference type="EMBL" id="BCJ97504.1"/>
    </source>
</evidence>
<dbReference type="InterPro" id="IPR000819">
    <property type="entry name" value="Peptidase_M17_C"/>
</dbReference>
<dbReference type="CDD" id="cd00433">
    <property type="entry name" value="Peptidase_M17"/>
    <property type="match status" value="1"/>
</dbReference>
<evidence type="ECO:0000256" key="1">
    <source>
        <dbReference type="ARBA" id="ARBA00009528"/>
    </source>
</evidence>
<proteinExistence type="inferred from homology"/>
<dbReference type="EMBL" id="AP023368">
    <property type="protein sequence ID" value="BCJ97504.1"/>
    <property type="molecule type" value="Genomic_DNA"/>
</dbReference>
<name>A0A7I8DJH2_9FIRM</name>
<dbReference type="PRINTS" id="PR00481">
    <property type="entry name" value="LAMNOPPTDASE"/>
</dbReference>
<gene>
    <name evidence="10" type="primary">pepA</name>
    <name evidence="10" type="ORF">bsdcttw_05450</name>
</gene>
<accession>A0A7I8DJH2</accession>
<dbReference type="GO" id="GO:0070006">
    <property type="term" value="F:metalloaminopeptidase activity"/>
    <property type="evidence" value="ECO:0007669"/>
    <property type="project" value="InterPro"/>
</dbReference>
<reference evidence="10 11" key="2">
    <citation type="submission" date="2020-08" db="EMBL/GenBank/DDBJ databases">
        <authorList>
            <person name="Ueki A."/>
            <person name="Tonouchi A."/>
        </authorList>
    </citation>
    <scope>NUCLEOTIDE SEQUENCE [LARGE SCALE GENOMIC DNA]</scope>
    <source>
        <strain evidence="10 11">CTTW</strain>
    </source>
</reference>
<keyword evidence="3" id="KW-0645">Protease</keyword>
<dbReference type="PANTHER" id="PTHR11963:SF23">
    <property type="entry name" value="CYTOSOL AMINOPEPTIDASE"/>
    <property type="match status" value="1"/>
</dbReference>
<comment type="function">
    <text evidence="6">Presumably involved in the processing and regular turnover of intracellular proteins. Catalyzes the removal of unsubstituted N-terminal amino acids from various peptides.</text>
</comment>
<dbReference type="InterPro" id="IPR011356">
    <property type="entry name" value="Leucine_aapep/pepB"/>
</dbReference>
<dbReference type="SUPFAM" id="SSF53187">
    <property type="entry name" value="Zn-dependent exopeptidases"/>
    <property type="match status" value="1"/>
</dbReference>
<reference evidence="10 11" key="1">
    <citation type="submission" date="2020-08" db="EMBL/GenBank/DDBJ databases">
        <title>Draft genome sequencing of an Anaerocolumna strain isolated from anoxic soil subjected to BSD treatment.</title>
        <authorList>
            <person name="Uek A."/>
            <person name="Tonouchi A."/>
        </authorList>
    </citation>
    <scope>NUCLEOTIDE SEQUENCE [LARGE SCALE GENOMIC DNA]</scope>
    <source>
        <strain evidence="10 11">CTTW</strain>
    </source>
</reference>
<dbReference type="KEGG" id="acht:bsdcttw_05450"/>
<dbReference type="Proteomes" id="UP000515703">
    <property type="component" value="Chromosome"/>
</dbReference>
<organism evidence="10 11">
    <name type="scientific">Anaerocolumna chitinilytica</name>
    <dbReference type="NCBI Taxonomy" id="1727145"/>
    <lineage>
        <taxon>Bacteria</taxon>
        <taxon>Bacillati</taxon>
        <taxon>Bacillota</taxon>
        <taxon>Clostridia</taxon>
        <taxon>Lachnospirales</taxon>
        <taxon>Lachnospiraceae</taxon>
        <taxon>Anaerocolumna</taxon>
    </lineage>
</organism>
<dbReference type="GO" id="GO:0006508">
    <property type="term" value="P:proteolysis"/>
    <property type="evidence" value="ECO:0007669"/>
    <property type="project" value="UniProtKB-KW"/>
</dbReference>